<dbReference type="InterPro" id="IPR010982">
    <property type="entry name" value="Lambda_DNA-bd_dom_sf"/>
</dbReference>
<dbReference type="GO" id="GO:0003677">
    <property type="term" value="F:DNA binding"/>
    <property type="evidence" value="ECO:0007669"/>
    <property type="project" value="InterPro"/>
</dbReference>
<name>A0AAX1KBM5_LACPN</name>
<reference evidence="2 3" key="1">
    <citation type="submission" date="2020-12" db="EMBL/GenBank/DDBJ databases">
        <title>Whole genome sequencing of Lactobacillus plantarum PC518.</title>
        <authorList>
            <person name="Guo Q."/>
        </authorList>
    </citation>
    <scope>NUCLEOTIDE SEQUENCE [LARGE SCALE GENOMIC DNA]</scope>
    <source>
        <strain evidence="2 3">PC518</strain>
    </source>
</reference>
<evidence type="ECO:0000313" key="3">
    <source>
        <dbReference type="Proteomes" id="UP000595466"/>
    </source>
</evidence>
<dbReference type="InterPro" id="IPR001387">
    <property type="entry name" value="Cro/C1-type_HTH"/>
</dbReference>
<dbReference type="RefSeq" id="WP_052048925.1">
    <property type="nucleotide sequence ID" value="NZ_CAXLKG010000018.1"/>
</dbReference>
<dbReference type="AlphaFoldDB" id="A0AAX1KBM5"/>
<accession>A0AAX1KBM5</accession>
<dbReference type="EMBL" id="CP066817">
    <property type="protein sequence ID" value="QQM61903.1"/>
    <property type="molecule type" value="Genomic_DNA"/>
</dbReference>
<dbReference type="PROSITE" id="PS50943">
    <property type="entry name" value="HTH_CROC1"/>
    <property type="match status" value="1"/>
</dbReference>
<dbReference type="SMART" id="SM00530">
    <property type="entry name" value="HTH_XRE"/>
    <property type="match status" value="1"/>
</dbReference>
<protein>
    <submittedName>
        <fullName evidence="2">Helix-turn-helix transcriptional regulator</fullName>
    </submittedName>
</protein>
<feature type="domain" description="HTH cro/C1-type" evidence="1">
    <location>
        <begin position="13"/>
        <end position="64"/>
    </location>
</feature>
<evidence type="ECO:0000313" key="2">
    <source>
        <dbReference type="EMBL" id="QQM61903.1"/>
    </source>
</evidence>
<evidence type="ECO:0000259" key="1">
    <source>
        <dbReference type="PROSITE" id="PS50943"/>
    </source>
</evidence>
<dbReference type="Pfam" id="PF13443">
    <property type="entry name" value="HTH_26"/>
    <property type="match status" value="1"/>
</dbReference>
<dbReference type="Gene3D" id="1.10.260.40">
    <property type="entry name" value="lambda repressor-like DNA-binding domains"/>
    <property type="match status" value="1"/>
</dbReference>
<organism evidence="2 3">
    <name type="scientific">Lactiplantibacillus plantarum</name>
    <name type="common">Lactobacillus plantarum</name>
    <dbReference type="NCBI Taxonomy" id="1590"/>
    <lineage>
        <taxon>Bacteria</taxon>
        <taxon>Bacillati</taxon>
        <taxon>Bacillota</taxon>
        <taxon>Bacilli</taxon>
        <taxon>Lactobacillales</taxon>
        <taxon>Lactobacillaceae</taxon>
        <taxon>Lactiplantibacillus</taxon>
    </lineage>
</organism>
<dbReference type="CDD" id="cd00093">
    <property type="entry name" value="HTH_XRE"/>
    <property type="match status" value="1"/>
</dbReference>
<proteinExistence type="predicted"/>
<sequence length="74" mass="8565">MVNIWNQVEIVLKQRQLNINQLAKLMGLKSNAVLYEFKHGKIKRPSFELMERIADALDVSMDSFRQNNTGDEDA</sequence>
<gene>
    <name evidence="2" type="ORF">JH395_04940</name>
</gene>
<dbReference type="Proteomes" id="UP000595466">
    <property type="component" value="Chromosome"/>
</dbReference>
<dbReference type="SUPFAM" id="SSF47413">
    <property type="entry name" value="lambda repressor-like DNA-binding domains"/>
    <property type="match status" value="1"/>
</dbReference>